<dbReference type="Proteomes" id="UP000767854">
    <property type="component" value="Unassembled WGS sequence"/>
</dbReference>
<keyword evidence="7 12" id="KW-0227">DNA damage</keyword>
<dbReference type="PROSITE" id="PS00617">
    <property type="entry name" value="RECF_1"/>
    <property type="match status" value="1"/>
</dbReference>
<evidence type="ECO:0000256" key="1">
    <source>
        <dbReference type="ARBA" id="ARBA00004496"/>
    </source>
</evidence>
<evidence type="ECO:0000256" key="4">
    <source>
        <dbReference type="ARBA" id="ARBA00022490"/>
    </source>
</evidence>
<evidence type="ECO:0000256" key="13">
    <source>
        <dbReference type="RuleBase" id="RU000578"/>
    </source>
</evidence>
<feature type="binding site" evidence="12">
    <location>
        <begin position="30"/>
        <end position="37"/>
    </location>
    <ligand>
        <name>ATP</name>
        <dbReference type="ChEBI" id="CHEBI:30616"/>
    </ligand>
</feature>
<keyword evidence="8 12" id="KW-0067">ATP-binding</keyword>
<keyword evidence="5 12" id="KW-0235">DNA replication</keyword>
<dbReference type="Gene3D" id="3.40.50.300">
    <property type="entry name" value="P-loop containing nucleotide triphosphate hydrolases"/>
    <property type="match status" value="1"/>
</dbReference>
<dbReference type="RefSeq" id="WP_204661934.1">
    <property type="nucleotide sequence ID" value="NZ_JAFBDT010000002.1"/>
</dbReference>
<accession>A0ABS2MNM5</accession>
<evidence type="ECO:0000313" key="16">
    <source>
        <dbReference type="Proteomes" id="UP000767854"/>
    </source>
</evidence>
<evidence type="ECO:0000256" key="12">
    <source>
        <dbReference type="HAMAP-Rule" id="MF_00365"/>
    </source>
</evidence>
<reference evidence="15 16" key="1">
    <citation type="submission" date="2021-01" db="EMBL/GenBank/DDBJ databases">
        <title>Genomic Encyclopedia of Type Strains, Phase IV (KMG-IV): sequencing the most valuable type-strain genomes for metagenomic binning, comparative biology and taxonomic classification.</title>
        <authorList>
            <person name="Goeker M."/>
        </authorList>
    </citation>
    <scope>NUCLEOTIDE SEQUENCE [LARGE SCALE GENOMIC DNA]</scope>
    <source>
        <strain evidence="15 16">DSM 24436</strain>
    </source>
</reference>
<evidence type="ECO:0000256" key="5">
    <source>
        <dbReference type="ARBA" id="ARBA00022705"/>
    </source>
</evidence>
<dbReference type="NCBIfam" id="TIGR00611">
    <property type="entry name" value="recf"/>
    <property type="match status" value="1"/>
</dbReference>
<keyword evidence="10 12" id="KW-0234">DNA repair</keyword>
<comment type="subcellular location">
    <subcellularLocation>
        <location evidence="1 12 13">Cytoplasm</location>
    </subcellularLocation>
</comment>
<dbReference type="InterPro" id="IPR018078">
    <property type="entry name" value="DNA-binding_RecF_CS"/>
</dbReference>
<gene>
    <name evidence="12" type="primary">recF</name>
    <name evidence="15" type="ORF">JOC49_000522</name>
</gene>
<dbReference type="InterPro" id="IPR042174">
    <property type="entry name" value="RecF_2"/>
</dbReference>
<keyword evidence="9 12" id="KW-0238">DNA-binding</keyword>
<evidence type="ECO:0000256" key="9">
    <source>
        <dbReference type="ARBA" id="ARBA00023125"/>
    </source>
</evidence>
<name>A0ABS2MNM5_9FIRM</name>
<proteinExistence type="inferred from homology"/>
<keyword evidence="16" id="KW-1185">Reference proteome</keyword>
<keyword evidence="11 12" id="KW-0742">SOS response</keyword>
<keyword evidence="6 12" id="KW-0547">Nucleotide-binding</keyword>
<evidence type="ECO:0000256" key="2">
    <source>
        <dbReference type="ARBA" id="ARBA00008016"/>
    </source>
</evidence>
<evidence type="ECO:0000256" key="3">
    <source>
        <dbReference type="ARBA" id="ARBA00020170"/>
    </source>
</evidence>
<evidence type="ECO:0000259" key="14">
    <source>
        <dbReference type="Pfam" id="PF02463"/>
    </source>
</evidence>
<organism evidence="15 16">
    <name type="scientific">Fusibacter tunisiensis</name>
    <dbReference type="NCBI Taxonomy" id="1008308"/>
    <lineage>
        <taxon>Bacteria</taxon>
        <taxon>Bacillati</taxon>
        <taxon>Bacillota</taxon>
        <taxon>Clostridia</taxon>
        <taxon>Eubacteriales</taxon>
        <taxon>Eubacteriales Family XII. Incertae Sedis</taxon>
        <taxon>Fusibacter</taxon>
    </lineage>
</organism>
<comment type="function">
    <text evidence="12 13">The RecF protein is involved in DNA metabolism; it is required for DNA replication and normal SOS inducibility. RecF binds preferentially to single-stranded, linear DNA. It also seems to bind ATP.</text>
</comment>
<keyword evidence="4 12" id="KW-0963">Cytoplasm</keyword>
<dbReference type="PANTHER" id="PTHR32182">
    <property type="entry name" value="DNA REPLICATION AND REPAIR PROTEIN RECF"/>
    <property type="match status" value="1"/>
</dbReference>
<dbReference type="EMBL" id="JAFBDT010000002">
    <property type="protein sequence ID" value="MBM7561008.1"/>
    <property type="molecule type" value="Genomic_DNA"/>
</dbReference>
<evidence type="ECO:0000256" key="11">
    <source>
        <dbReference type="ARBA" id="ARBA00023236"/>
    </source>
</evidence>
<dbReference type="InterPro" id="IPR001238">
    <property type="entry name" value="DNA-binding_RecF"/>
</dbReference>
<dbReference type="PANTHER" id="PTHR32182:SF0">
    <property type="entry name" value="DNA REPLICATION AND REPAIR PROTEIN RECF"/>
    <property type="match status" value="1"/>
</dbReference>
<dbReference type="InterPro" id="IPR027417">
    <property type="entry name" value="P-loop_NTPase"/>
</dbReference>
<evidence type="ECO:0000313" key="15">
    <source>
        <dbReference type="EMBL" id="MBM7561008.1"/>
    </source>
</evidence>
<sequence length="369" mass="42452">MKIKSVVLENFRNYDKLKQSFDPLLNIIVGDNAQGKTNLLEAIYVSGFGKSFRTNKEADLIKFGAAYASVKIECERENGALEIIEYRIKSGNKKAFLVNGVNITKISELLGRLNLILFYPDDLKLIKESPAERRRFLNRELSHISHIYCLDIIEYNRILMQRNELLKKFQHKAGFKDMVEVWDVQLAEKGARVIGKRIEFTHSLNEISSKIHANITDYQEHLKVTYVTSVKNRENYDTIKQELLEQLAQNLETDLKRGFTSVGPHRDDLDILINDINIKSYGSQGQQRTAALSLKLSEIEIVRKEIGESPILLLDDVMSELDHNRQRDLIYAFKEVQTIITTTDVLHILDDYINDSKIIQVENGKSISH</sequence>
<feature type="domain" description="RecF/RecN/SMC N-terminal" evidence="14">
    <location>
        <begin position="3"/>
        <end position="343"/>
    </location>
</feature>
<evidence type="ECO:0000256" key="6">
    <source>
        <dbReference type="ARBA" id="ARBA00022741"/>
    </source>
</evidence>
<evidence type="ECO:0000256" key="8">
    <source>
        <dbReference type="ARBA" id="ARBA00022840"/>
    </source>
</evidence>
<dbReference type="Gene3D" id="1.20.1050.90">
    <property type="entry name" value="RecF/RecN/SMC, N-terminal domain"/>
    <property type="match status" value="1"/>
</dbReference>
<dbReference type="Pfam" id="PF02463">
    <property type="entry name" value="SMC_N"/>
    <property type="match status" value="1"/>
</dbReference>
<dbReference type="SUPFAM" id="SSF52540">
    <property type="entry name" value="P-loop containing nucleoside triphosphate hydrolases"/>
    <property type="match status" value="1"/>
</dbReference>
<evidence type="ECO:0000256" key="7">
    <source>
        <dbReference type="ARBA" id="ARBA00022763"/>
    </source>
</evidence>
<protein>
    <recommendedName>
        <fullName evidence="3 12">DNA replication and repair protein RecF</fullName>
    </recommendedName>
</protein>
<dbReference type="CDD" id="cd03242">
    <property type="entry name" value="ABC_RecF"/>
    <property type="match status" value="1"/>
</dbReference>
<dbReference type="PROSITE" id="PS00618">
    <property type="entry name" value="RECF_2"/>
    <property type="match status" value="1"/>
</dbReference>
<dbReference type="InterPro" id="IPR003395">
    <property type="entry name" value="RecF/RecN/SMC_N"/>
</dbReference>
<comment type="caution">
    <text evidence="15">The sequence shown here is derived from an EMBL/GenBank/DDBJ whole genome shotgun (WGS) entry which is preliminary data.</text>
</comment>
<dbReference type="HAMAP" id="MF_00365">
    <property type="entry name" value="RecF"/>
    <property type="match status" value="1"/>
</dbReference>
<comment type="similarity">
    <text evidence="2 12 13">Belongs to the RecF family.</text>
</comment>
<evidence type="ECO:0000256" key="10">
    <source>
        <dbReference type="ARBA" id="ARBA00023204"/>
    </source>
</evidence>